<name>I9EXS0_9BACT</name>
<dbReference type="HOGENOM" id="CLU_3340004_0_0_10"/>
<organism evidence="1 3">
    <name type="scientific">Phocaeicola dorei CL02T12C06</name>
    <dbReference type="NCBI Taxonomy" id="997876"/>
    <lineage>
        <taxon>Bacteria</taxon>
        <taxon>Pseudomonadati</taxon>
        <taxon>Bacteroidota</taxon>
        <taxon>Bacteroidia</taxon>
        <taxon>Bacteroidales</taxon>
        <taxon>Bacteroidaceae</taxon>
        <taxon>Phocaeicola</taxon>
    </lineage>
</organism>
<evidence type="ECO:0000313" key="3">
    <source>
        <dbReference type="Proteomes" id="UP000005974"/>
    </source>
</evidence>
<dbReference type="AlphaFoldDB" id="I9EXS0"/>
<dbReference type="Proteomes" id="UP000005974">
    <property type="component" value="Unassembled WGS sequence"/>
</dbReference>
<reference evidence="1 3" key="1">
    <citation type="submission" date="2012-02" db="EMBL/GenBank/DDBJ databases">
        <title>The Genome Sequence of Bacteroides dorei CL02T12C06.</title>
        <authorList>
            <consortium name="The Broad Institute Genome Sequencing Platform"/>
            <person name="Earl A."/>
            <person name="Ward D."/>
            <person name="Feldgarden M."/>
            <person name="Gevers D."/>
            <person name="Zitomersky N.L."/>
            <person name="Coyne M.J."/>
            <person name="Comstock L.E."/>
            <person name="Young S.K."/>
            <person name="Zeng Q."/>
            <person name="Gargeya S."/>
            <person name="Fitzgerald M."/>
            <person name="Haas B."/>
            <person name="Abouelleil A."/>
            <person name="Alvarado L."/>
            <person name="Arachchi H.M."/>
            <person name="Berlin A."/>
            <person name="Chapman S.B."/>
            <person name="Gearin G."/>
            <person name="Goldberg J."/>
            <person name="Griggs A."/>
            <person name="Gujja S."/>
            <person name="Hansen M."/>
            <person name="Heiman D."/>
            <person name="Howarth C."/>
            <person name="Larimer J."/>
            <person name="Lui A."/>
            <person name="MacDonald P.J.P."/>
            <person name="McCowen C."/>
            <person name="Montmayeur A."/>
            <person name="Murphy C."/>
            <person name="Neiman D."/>
            <person name="Pearson M."/>
            <person name="Priest M."/>
            <person name="Roberts A."/>
            <person name="Saif S."/>
            <person name="Shea T."/>
            <person name="Sisk P."/>
            <person name="Stolte C."/>
            <person name="Sykes S."/>
            <person name="Wortman J."/>
            <person name="Nusbaum C."/>
            <person name="Birren B."/>
        </authorList>
    </citation>
    <scope>NUCLEOTIDE SEQUENCE [LARGE SCALE GENOMIC DNA]</scope>
    <source>
        <strain evidence="1 3">CL02T12C06</strain>
    </source>
</reference>
<protein>
    <submittedName>
        <fullName evidence="1">Uncharacterized protein</fullName>
    </submittedName>
</protein>
<comment type="caution">
    <text evidence="1">The sequence shown here is derived from an EMBL/GenBank/DDBJ whole genome shotgun (WGS) entry which is preliminary data.</text>
</comment>
<proteinExistence type="predicted"/>
<sequence>MLFYFSLLRLIIEFQFKELNYEENQLSFRLQSKKKFK</sequence>
<dbReference type="EMBL" id="AGXJ01000098">
    <property type="protein sequence ID" value="EIY25279.1"/>
    <property type="molecule type" value="Genomic_DNA"/>
</dbReference>
<accession>I9EXS0</accession>
<keyword evidence="3" id="KW-1185">Reference proteome</keyword>
<gene>
    <name evidence="2" type="ORF">HMPREF1064_04486</name>
    <name evidence="1" type="ORF">HMPREF1064_05016</name>
</gene>
<evidence type="ECO:0000313" key="1">
    <source>
        <dbReference type="EMBL" id="EIY25279.1"/>
    </source>
</evidence>
<dbReference type="EMBL" id="AGXJ01000089">
    <property type="protein sequence ID" value="EIY27043.1"/>
    <property type="molecule type" value="Genomic_DNA"/>
</dbReference>
<evidence type="ECO:0000313" key="2">
    <source>
        <dbReference type="EMBL" id="EIY27043.1"/>
    </source>
</evidence>